<dbReference type="PROSITE" id="PS51257">
    <property type="entry name" value="PROKAR_LIPOPROTEIN"/>
    <property type="match status" value="1"/>
</dbReference>
<evidence type="ECO:0000313" key="1">
    <source>
        <dbReference type="EMBL" id="MFD2551869.1"/>
    </source>
</evidence>
<sequence>MKNYILIACALVILQSCKTDKTEHQNMEPSAIPEKTPAQKIAAAYGVHNWHEVDTLEFAFNVKQDSTIFTRFWQWLPKKDKVRLISQNDTIHYNRNNIDSLALNADKAFINDKFWLLAPFNLVWDTGTTISEPQKELAPISQQMRHKITITYSNEGGYTPGDAYDIYYNNNFLIEEWVYRKANAPAPTMTTTWENNTEFKGVLLALNHKKPNQNWELFFTNVAVK</sequence>
<evidence type="ECO:0008006" key="3">
    <source>
        <dbReference type="Google" id="ProtNLM"/>
    </source>
</evidence>
<dbReference type="Proteomes" id="UP001597472">
    <property type="component" value="Unassembled WGS sequence"/>
</dbReference>
<protein>
    <recommendedName>
        <fullName evidence="3">Lipoprotein</fullName>
    </recommendedName>
</protein>
<reference evidence="2" key="1">
    <citation type="journal article" date="2019" name="Int. J. Syst. Evol. Microbiol.">
        <title>The Global Catalogue of Microorganisms (GCM) 10K type strain sequencing project: providing services to taxonomists for standard genome sequencing and annotation.</title>
        <authorList>
            <consortium name="The Broad Institute Genomics Platform"/>
            <consortium name="The Broad Institute Genome Sequencing Center for Infectious Disease"/>
            <person name="Wu L."/>
            <person name="Ma J."/>
        </authorList>
    </citation>
    <scope>NUCLEOTIDE SEQUENCE [LARGE SCALE GENOMIC DNA]</scope>
    <source>
        <strain evidence="2">KCTC 42587</strain>
    </source>
</reference>
<gene>
    <name evidence="1" type="ORF">ACFSQP_08580</name>
</gene>
<name>A0ABW5KTE4_9FLAO</name>
<comment type="caution">
    <text evidence="1">The sequence shown here is derived from an EMBL/GenBank/DDBJ whole genome shotgun (WGS) entry which is preliminary data.</text>
</comment>
<organism evidence="1 2">
    <name type="scientific">Bizionia sediminis</name>
    <dbReference type="NCBI Taxonomy" id="1737064"/>
    <lineage>
        <taxon>Bacteria</taxon>
        <taxon>Pseudomonadati</taxon>
        <taxon>Bacteroidota</taxon>
        <taxon>Flavobacteriia</taxon>
        <taxon>Flavobacteriales</taxon>
        <taxon>Flavobacteriaceae</taxon>
        <taxon>Bizionia</taxon>
    </lineage>
</organism>
<proteinExistence type="predicted"/>
<dbReference type="EMBL" id="JBHULS010000003">
    <property type="protein sequence ID" value="MFD2551869.1"/>
    <property type="molecule type" value="Genomic_DNA"/>
</dbReference>
<evidence type="ECO:0000313" key="2">
    <source>
        <dbReference type="Proteomes" id="UP001597472"/>
    </source>
</evidence>
<dbReference type="RefSeq" id="WP_376893443.1">
    <property type="nucleotide sequence ID" value="NZ_JBHULS010000003.1"/>
</dbReference>
<accession>A0ABW5KTE4</accession>
<keyword evidence="2" id="KW-1185">Reference proteome</keyword>